<evidence type="ECO:0000313" key="1">
    <source>
        <dbReference type="EMBL" id="UOE43099.1"/>
    </source>
</evidence>
<reference evidence="1 2" key="1">
    <citation type="submission" date="2022-03" db="EMBL/GenBank/DDBJ databases">
        <title>Mucilaginibacter sp. isolated from the gut of Protaetia brevitarsis seulensis larvae.</title>
        <authorList>
            <person name="Won M."/>
            <person name="Kim S.-J."/>
            <person name="Kwon S.-W."/>
        </authorList>
    </citation>
    <scope>NUCLEOTIDE SEQUENCE [LARGE SCALE GENOMIC DNA]</scope>
    <source>
        <strain evidence="1 2">CFWR-12</strain>
    </source>
</reference>
<protein>
    <submittedName>
        <fullName evidence="1">Uncharacterized protein</fullName>
    </submittedName>
</protein>
<evidence type="ECO:0000313" key="2">
    <source>
        <dbReference type="Proteomes" id="UP000832097"/>
    </source>
</evidence>
<proteinExistence type="predicted"/>
<dbReference type="Proteomes" id="UP000832097">
    <property type="component" value="Chromosome"/>
</dbReference>
<organism evidence="1 2">
    <name type="scientific">Agromyces larvae</name>
    <dbReference type="NCBI Taxonomy" id="2929802"/>
    <lineage>
        <taxon>Bacteria</taxon>
        <taxon>Bacillati</taxon>
        <taxon>Actinomycetota</taxon>
        <taxon>Actinomycetes</taxon>
        <taxon>Micrococcales</taxon>
        <taxon>Microbacteriaceae</taxon>
        <taxon>Agromyces</taxon>
    </lineage>
</organism>
<sequence length="111" mass="12341">MTEEEYVSAFERFSDCMTASGNDLFAVEKKDYLITFSYSGDAASDGSYQRCYVAEFEQVDTEWQLANYGASESAEFLRACLESRGIVPVDRAEDLAPQAEMAGIDLKDCAK</sequence>
<dbReference type="EMBL" id="CP094528">
    <property type="protein sequence ID" value="UOE43099.1"/>
    <property type="molecule type" value="Genomic_DNA"/>
</dbReference>
<dbReference type="RefSeq" id="WP_243554065.1">
    <property type="nucleotide sequence ID" value="NZ_CP094528.1"/>
</dbReference>
<gene>
    <name evidence="1" type="ORF">MTO99_12980</name>
</gene>
<name>A0ABY4BV93_9MICO</name>
<accession>A0ABY4BV93</accession>
<keyword evidence="2" id="KW-1185">Reference proteome</keyword>